<dbReference type="CDD" id="cd14738">
    <property type="entry name" value="PAAR_2"/>
    <property type="match status" value="1"/>
</dbReference>
<comment type="caution">
    <text evidence="1">The sequence shown here is derived from an EMBL/GenBank/DDBJ whole genome shotgun (WGS) entry which is preliminary data.</text>
</comment>
<dbReference type="Pfam" id="PF26363">
    <property type="entry name" value="Phospholipase-like"/>
    <property type="match status" value="1"/>
</dbReference>
<keyword evidence="2" id="KW-1185">Reference proteome</keyword>
<dbReference type="Proteomes" id="UP001431784">
    <property type="component" value="Unassembled WGS sequence"/>
</dbReference>
<dbReference type="Gene3D" id="3.40.50.1820">
    <property type="entry name" value="alpha/beta hydrolase"/>
    <property type="match status" value="1"/>
</dbReference>
<evidence type="ECO:0000313" key="1">
    <source>
        <dbReference type="EMBL" id="MDD7971944.1"/>
    </source>
</evidence>
<gene>
    <name evidence="1" type="ORF">PUT78_12615</name>
</gene>
<dbReference type="Pfam" id="PF05488">
    <property type="entry name" value="PAAR_motif"/>
    <property type="match status" value="1"/>
</dbReference>
<sequence>MPPAARISDLHVCPLMPPPGAPIISGAPTVITAFMPQARMSDMCTCTGSPDAIAFGSPTVLVCGMPAARMGDPTTFGGAITTGAPNVLIGMVGTGATPPLPPALVPPICLDLAQALAENQTAREMAQLADASYGDRESNEGLPEGYRRARPDEIEALGLSDGTIDMTQRPDSDFRADVFVRQGNDGQEEYVIAFKGSTTAEDWQNNLIQGTGLRGGRVDRFARERTQDQTDYYNEAALIGRTASAMAPGRVSFTGHSLGGGLASNAAAASGGNAHTFNAAGLHESTLNEFGAEGADPENVQAYYLADDPLNRLQDGVGMAPEAYGQRHRMETVNEWTESDRQAGADAVNPDNWIPDRLERAAGERAAQQMRFHGMEEMMESLDQQHADIEAARAANGCP</sequence>
<dbReference type="EMBL" id="JAQZSM010000011">
    <property type="protein sequence ID" value="MDD7971944.1"/>
    <property type="molecule type" value="Genomic_DNA"/>
</dbReference>
<evidence type="ECO:0000313" key="2">
    <source>
        <dbReference type="Proteomes" id="UP001431784"/>
    </source>
</evidence>
<dbReference type="RefSeq" id="WP_274352624.1">
    <property type="nucleotide sequence ID" value="NZ_JAQZSM010000011.1"/>
</dbReference>
<accession>A0ABT5TAH6</accession>
<dbReference type="Gene3D" id="2.60.200.60">
    <property type="match status" value="2"/>
</dbReference>
<protein>
    <submittedName>
        <fullName evidence="1">PAAR domain-containing protein</fullName>
    </submittedName>
</protein>
<name>A0ABT5TAH6_9RHOB</name>
<reference evidence="1" key="1">
    <citation type="submission" date="2023-02" db="EMBL/GenBank/DDBJ databases">
        <title>Description of Roseinatronobacter alkalisoli sp. nov., an alkaliphilic bacerium isolated from soda soil.</title>
        <authorList>
            <person name="Wei W."/>
        </authorList>
    </citation>
    <scope>NUCLEOTIDE SEQUENCE</scope>
    <source>
        <strain evidence="1">HJB301</strain>
    </source>
</reference>
<proteinExistence type="predicted"/>
<dbReference type="InterPro" id="IPR029058">
    <property type="entry name" value="AB_hydrolase_fold"/>
</dbReference>
<organism evidence="1 2">
    <name type="scientific">Roseinatronobacter alkalisoli</name>
    <dbReference type="NCBI Taxonomy" id="3028235"/>
    <lineage>
        <taxon>Bacteria</taxon>
        <taxon>Pseudomonadati</taxon>
        <taxon>Pseudomonadota</taxon>
        <taxon>Alphaproteobacteria</taxon>
        <taxon>Rhodobacterales</taxon>
        <taxon>Paracoccaceae</taxon>
        <taxon>Roseinatronobacter</taxon>
    </lineage>
</organism>
<dbReference type="InterPro" id="IPR008727">
    <property type="entry name" value="PAAR_motif"/>
</dbReference>
<dbReference type="SUPFAM" id="SSF53474">
    <property type="entry name" value="alpha/beta-Hydrolases"/>
    <property type="match status" value="1"/>
</dbReference>